<sequence length="536" mass="57301">MNSTNAGLAAVRFAATLLCFSHAFAQSPQASPDLILRHGHIFTGDPAKPWVEAVSIQGEKILATGSDALIEPTAGKRTQVIDLHGRMAMPGINDAHDHTGSATYGVEAATKHPPQENPSIAELAEAVRTAAAQAAPGEWIHGSIGRTVITNPKLTRMAIDDAGGDHPVILQSYVGHGAILNTLGLAKIGVDDATPDPPGGHYDHDSDGHLTGLLEEYAADAIWMRLADEAGIPAAVQQFQGYAGRRLADGVTTVQVMATNQRLSHLEMTFVQADTPLRLRIMRFPIPAEDSLNGDHTGAGEEILMPRIRVAGIKWVLDGTPGDQQLAFMTKDYPGRPGWRGRPNFTVDFIDAQLRNALLGKDQLMLHIVGDAMTDEVMDEMEKLALAERWRPLRVRFEHGNGFTTPERMARAHRLGIVIAQPRPGRPFRALVDAGVPLAYGSDGGMGPFFMLGIMTQPGNPQAITRLEALSILTRGSAFAEFQEGEKGVLAPGMLADIAVLSQDAMTAAPQDLAKTKSVLTLVGGRIASGTAADLR</sequence>
<feature type="domain" description="Amidohydrolase 3" evidence="2">
    <location>
        <begin position="79"/>
        <end position="527"/>
    </location>
</feature>
<gene>
    <name evidence="3" type="ORF">SAMN05421770_101890</name>
</gene>
<dbReference type="Gene3D" id="2.30.40.10">
    <property type="entry name" value="Urease, subunit C, domain 1"/>
    <property type="match status" value="1"/>
</dbReference>
<dbReference type="RefSeq" id="WP_176441581.1">
    <property type="nucleotide sequence ID" value="NZ_FZOU01000001.1"/>
</dbReference>
<keyword evidence="1" id="KW-0732">Signal</keyword>
<dbReference type="PANTHER" id="PTHR22642">
    <property type="entry name" value="IMIDAZOLONEPROPIONASE"/>
    <property type="match status" value="1"/>
</dbReference>
<dbReference type="GO" id="GO:0016810">
    <property type="term" value="F:hydrolase activity, acting on carbon-nitrogen (but not peptide) bonds"/>
    <property type="evidence" value="ECO:0007669"/>
    <property type="project" value="InterPro"/>
</dbReference>
<organism evidence="3 4">
    <name type="scientific">Granulicella rosea</name>
    <dbReference type="NCBI Taxonomy" id="474952"/>
    <lineage>
        <taxon>Bacteria</taxon>
        <taxon>Pseudomonadati</taxon>
        <taxon>Acidobacteriota</taxon>
        <taxon>Terriglobia</taxon>
        <taxon>Terriglobales</taxon>
        <taxon>Acidobacteriaceae</taxon>
        <taxon>Granulicella</taxon>
    </lineage>
</organism>
<keyword evidence="4" id="KW-1185">Reference proteome</keyword>
<feature type="chain" id="PRO_5012195904" description="Amidohydrolase 3 domain-containing protein" evidence="1">
    <location>
        <begin position="26"/>
        <end position="536"/>
    </location>
</feature>
<dbReference type="SUPFAM" id="SSF51556">
    <property type="entry name" value="Metallo-dependent hydrolases"/>
    <property type="match status" value="1"/>
</dbReference>
<dbReference type="Pfam" id="PF07969">
    <property type="entry name" value="Amidohydro_3"/>
    <property type="match status" value="1"/>
</dbReference>
<evidence type="ECO:0000313" key="4">
    <source>
        <dbReference type="Proteomes" id="UP000198356"/>
    </source>
</evidence>
<accession>A0A239EDB8</accession>
<evidence type="ECO:0000313" key="3">
    <source>
        <dbReference type="EMBL" id="SNS41914.1"/>
    </source>
</evidence>
<evidence type="ECO:0000259" key="2">
    <source>
        <dbReference type="Pfam" id="PF07969"/>
    </source>
</evidence>
<dbReference type="Gene3D" id="3.20.20.140">
    <property type="entry name" value="Metal-dependent hydrolases"/>
    <property type="match status" value="1"/>
</dbReference>
<dbReference type="AlphaFoldDB" id="A0A239EDB8"/>
<dbReference type="PANTHER" id="PTHR22642:SF2">
    <property type="entry name" value="PROTEIN LONG AFTER FAR-RED 3"/>
    <property type="match status" value="1"/>
</dbReference>
<dbReference type="EMBL" id="FZOU01000001">
    <property type="protein sequence ID" value="SNS41914.1"/>
    <property type="molecule type" value="Genomic_DNA"/>
</dbReference>
<name>A0A239EDB8_9BACT</name>
<protein>
    <recommendedName>
        <fullName evidence="2">Amidohydrolase 3 domain-containing protein</fullName>
    </recommendedName>
</protein>
<dbReference type="Gene3D" id="3.10.310.70">
    <property type="match status" value="1"/>
</dbReference>
<evidence type="ECO:0000256" key="1">
    <source>
        <dbReference type="SAM" id="SignalP"/>
    </source>
</evidence>
<feature type="signal peptide" evidence="1">
    <location>
        <begin position="1"/>
        <end position="25"/>
    </location>
</feature>
<dbReference type="InterPro" id="IPR011059">
    <property type="entry name" value="Metal-dep_hydrolase_composite"/>
</dbReference>
<dbReference type="SUPFAM" id="SSF51338">
    <property type="entry name" value="Composite domain of metallo-dependent hydrolases"/>
    <property type="match status" value="1"/>
</dbReference>
<proteinExistence type="predicted"/>
<dbReference type="InterPro" id="IPR032466">
    <property type="entry name" value="Metal_Hydrolase"/>
</dbReference>
<dbReference type="Proteomes" id="UP000198356">
    <property type="component" value="Unassembled WGS sequence"/>
</dbReference>
<reference evidence="3 4" key="1">
    <citation type="submission" date="2017-06" db="EMBL/GenBank/DDBJ databases">
        <authorList>
            <person name="Kim H.J."/>
            <person name="Triplett B.A."/>
        </authorList>
    </citation>
    <scope>NUCLEOTIDE SEQUENCE [LARGE SCALE GENOMIC DNA]</scope>
    <source>
        <strain evidence="3 4">DSM 18704</strain>
    </source>
</reference>
<dbReference type="InterPro" id="IPR013108">
    <property type="entry name" value="Amidohydro_3"/>
</dbReference>